<comment type="caution">
    <text evidence="1">The sequence shown here is derived from an EMBL/GenBank/DDBJ whole genome shotgun (WGS) entry which is preliminary data.</text>
</comment>
<evidence type="ECO:0000313" key="1">
    <source>
        <dbReference type="EMBL" id="GAH97927.1"/>
    </source>
</evidence>
<dbReference type="EMBL" id="BARU01047272">
    <property type="protein sequence ID" value="GAH97927.1"/>
    <property type="molecule type" value="Genomic_DNA"/>
</dbReference>
<accession>X1JV06</accession>
<dbReference type="AlphaFoldDB" id="X1JV06"/>
<reference evidence="1" key="1">
    <citation type="journal article" date="2014" name="Front. Microbiol.">
        <title>High frequency of phylogenetically diverse reductive dehalogenase-homologous genes in deep subseafloor sedimentary metagenomes.</title>
        <authorList>
            <person name="Kawai M."/>
            <person name="Futagami T."/>
            <person name="Toyoda A."/>
            <person name="Takaki Y."/>
            <person name="Nishi S."/>
            <person name="Hori S."/>
            <person name="Arai W."/>
            <person name="Tsubouchi T."/>
            <person name="Morono Y."/>
            <person name="Uchiyama I."/>
            <person name="Ito T."/>
            <person name="Fujiyama A."/>
            <person name="Inagaki F."/>
            <person name="Takami H."/>
        </authorList>
    </citation>
    <scope>NUCLEOTIDE SEQUENCE</scope>
    <source>
        <strain evidence="1">Expedition CK06-06</strain>
    </source>
</reference>
<gene>
    <name evidence="1" type="ORF">S03H2_70908</name>
</gene>
<proteinExistence type="predicted"/>
<organism evidence="1">
    <name type="scientific">marine sediment metagenome</name>
    <dbReference type="NCBI Taxonomy" id="412755"/>
    <lineage>
        <taxon>unclassified sequences</taxon>
        <taxon>metagenomes</taxon>
        <taxon>ecological metagenomes</taxon>
    </lineage>
</organism>
<feature type="non-terminal residue" evidence="1">
    <location>
        <position position="1"/>
    </location>
</feature>
<name>X1JV06_9ZZZZ</name>
<protein>
    <submittedName>
        <fullName evidence="1">Uncharacterized protein</fullName>
    </submittedName>
</protein>
<sequence length="109" mass="12794">NQSQSFEVLHAKKISQILGTQWEQIQLGNFNQYIPQWFKLYGFAAHLHGMYHIEFYKKILTLHTFSKQATFLSGIFGDVWAGNVEYEQVYQVSDLIKFGYTHGLDIDMR</sequence>
<feature type="non-terminal residue" evidence="1">
    <location>
        <position position="109"/>
    </location>
</feature>